<feature type="region of interest" description="Disordered" evidence="1">
    <location>
        <begin position="662"/>
        <end position="690"/>
    </location>
</feature>
<dbReference type="EMBL" id="JALJAT010000002">
    <property type="protein sequence ID" value="KAK4473682.1"/>
    <property type="molecule type" value="Genomic_DNA"/>
</dbReference>
<accession>A0AAE2D760</accession>
<feature type="region of interest" description="Disordered" evidence="1">
    <location>
        <begin position="178"/>
        <end position="200"/>
    </location>
</feature>
<gene>
    <name evidence="2" type="ORF">MN116_003030</name>
</gene>
<feature type="region of interest" description="Disordered" evidence="1">
    <location>
        <begin position="442"/>
        <end position="461"/>
    </location>
</feature>
<reference evidence="2" key="2">
    <citation type="journal article" date="2023" name="Infect Dis Poverty">
        <title>Chromosome-scale genome of the human blood fluke Schistosoma mekongi and its implications for public health.</title>
        <authorList>
            <person name="Zhou M."/>
            <person name="Xu L."/>
            <person name="Xu D."/>
            <person name="Chen W."/>
            <person name="Khan J."/>
            <person name="Hu Y."/>
            <person name="Huang H."/>
            <person name="Wei H."/>
            <person name="Zhang Y."/>
            <person name="Chusongsang P."/>
            <person name="Tanasarnprasert K."/>
            <person name="Hu X."/>
            <person name="Limpanont Y."/>
            <person name="Lv Z."/>
        </authorList>
    </citation>
    <scope>NUCLEOTIDE SEQUENCE</scope>
    <source>
        <strain evidence="2">LV_2022a</strain>
    </source>
</reference>
<feature type="compositionally biased region" description="Polar residues" evidence="1">
    <location>
        <begin position="780"/>
        <end position="811"/>
    </location>
</feature>
<evidence type="ECO:0008006" key="4">
    <source>
        <dbReference type="Google" id="ProtNLM"/>
    </source>
</evidence>
<sequence>FRQIIQPHEHNFSVPSFGRDFRLNNKVIEKTTNQHQLPPDTTSELTETLKIGVATVNQAQPLNFVTTKMGPAIDQTADFTYTSRPQLREMQANSSPRRQNQNERQLPSTKDPIFMTSLPKPLLSRPGSMYLPKSKNDINFTQQNTNPEQAKMAQLSQVNILHNSTGYTVGTKGQFDHSSLHRASSLGRNPHNSVPSFNSTPPYSGLPGIFENATSQVQIQSDLNHSQEINNQTGYQRCHHQQQFQRLQPPHSHEAIKQLPQLTQSVLLEERVFPQNTGVSSQACSLAAVNHMSYHNSSSSNNPINNASERLLTIPVSNTNIENASNPVSVIPQNYMLASGITSFPYTQTVNDFPNQSVQKSQLLPGTTILQPQIAIVTVDPETLKAILSGSFNTQTLFQSINMNTHSNPNIHMTPFNLSTQTPSNSNLDPDPLSVTKTNLKTSEAHDVSSSDLRITTDMNRDCKSMDTSGFLNDTQQKSSPQFIINSENKSSNGEQLIRHSNGVQPTHDSSSGKPQASALRLRNPPRTLRFLDKSESFEAGNQSEDVQRSALTGGREPGKLKPSSFVFRSRKAETDEPPGLYKNKVTGDSEQAKSNNADLPGRHKETSSISAYYEQLKRRNSRPLSAYRVTADQQLQSSADSSLLRTSEASANFEISSVNRRSAHQLTRGHTVASSRPDCSGTSSSVPKERTMLKQADPSIMSVAERARQWLLAQSSGCQDTKRYSTSGFIDQDLVDCQDLVPVEDRVKMFDTGASSGRQTEKKPEVKSELQEIRERNQVKLNETNPTKADLSSNPTNKSVTSVTLQTSKSNSRRLHSSVNLQRIKQEPAQTGVVQPTSKTLQNVHFANSSSKIAPVKGVQQSNGDELTRSNLNEEQSLFNQRLQQGQQNLINKSLNVSTESKRIIRRKTQPITLDDLARANQLILERYYGKHLESPFGSVKGDEQDSFGFHEYDSQISTPEASLISKLAIQVMNNNNNNNNERFTGT</sequence>
<feature type="region of interest" description="Disordered" evidence="1">
    <location>
        <begin position="752"/>
        <end position="771"/>
    </location>
</feature>
<feature type="compositionally biased region" description="Polar residues" evidence="1">
    <location>
        <begin position="502"/>
        <end position="515"/>
    </location>
</feature>
<organism evidence="2 3">
    <name type="scientific">Schistosoma mekongi</name>
    <name type="common">Parasitic worm</name>
    <dbReference type="NCBI Taxonomy" id="38744"/>
    <lineage>
        <taxon>Eukaryota</taxon>
        <taxon>Metazoa</taxon>
        <taxon>Spiralia</taxon>
        <taxon>Lophotrochozoa</taxon>
        <taxon>Platyhelminthes</taxon>
        <taxon>Trematoda</taxon>
        <taxon>Digenea</taxon>
        <taxon>Strigeidida</taxon>
        <taxon>Schistosomatoidea</taxon>
        <taxon>Schistosomatidae</taxon>
        <taxon>Schistosoma</taxon>
    </lineage>
</organism>
<feature type="region of interest" description="Disordered" evidence="1">
    <location>
        <begin position="776"/>
        <end position="816"/>
    </location>
</feature>
<feature type="compositionally biased region" description="Polar residues" evidence="1">
    <location>
        <begin position="89"/>
        <end position="108"/>
    </location>
</feature>
<feature type="region of interest" description="Disordered" evidence="1">
    <location>
        <begin position="500"/>
        <end position="607"/>
    </location>
</feature>
<name>A0AAE2D760_SCHME</name>
<comment type="caution">
    <text evidence="2">The sequence shown here is derived from an EMBL/GenBank/DDBJ whole genome shotgun (WGS) entry which is preliminary data.</text>
</comment>
<proteinExistence type="predicted"/>
<reference evidence="2" key="1">
    <citation type="submission" date="2022-04" db="EMBL/GenBank/DDBJ databases">
        <authorList>
            <person name="Xu L."/>
            <person name="Lv Z."/>
        </authorList>
    </citation>
    <scope>NUCLEOTIDE SEQUENCE</scope>
    <source>
        <strain evidence="2">LV_2022a</strain>
    </source>
</reference>
<protein>
    <recommendedName>
        <fullName evidence="4">Supervillin</fullName>
    </recommendedName>
</protein>
<keyword evidence="3" id="KW-1185">Reference proteome</keyword>
<dbReference type="AlphaFoldDB" id="A0AAE2D760"/>
<feature type="non-terminal residue" evidence="2">
    <location>
        <position position="1"/>
    </location>
</feature>
<dbReference type="Proteomes" id="UP001292079">
    <property type="component" value="Unassembled WGS sequence"/>
</dbReference>
<feature type="compositionally biased region" description="Basic and acidic residues" evidence="1">
    <location>
        <begin position="760"/>
        <end position="771"/>
    </location>
</feature>
<feature type="compositionally biased region" description="Polar residues" evidence="1">
    <location>
        <begin position="186"/>
        <end position="200"/>
    </location>
</feature>
<evidence type="ECO:0000313" key="2">
    <source>
        <dbReference type="EMBL" id="KAK4473682.1"/>
    </source>
</evidence>
<evidence type="ECO:0000313" key="3">
    <source>
        <dbReference type="Proteomes" id="UP001292079"/>
    </source>
</evidence>
<feature type="region of interest" description="Disordered" evidence="1">
    <location>
        <begin position="89"/>
        <end position="121"/>
    </location>
</feature>
<evidence type="ECO:0000256" key="1">
    <source>
        <dbReference type="SAM" id="MobiDB-lite"/>
    </source>
</evidence>